<dbReference type="InterPro" id="IPR001128">
    <property type="entry name" value="Cyt_P450"/>
</dbReference>
<dbReference type="GO" id="GO:0016709">
    <property type="term" value="F:oxidoreductase activity, acting on paired donors, with incorporation or reduction of molecular oxygen, NAD(P)H as one donor, and incorporation of one atom of oxygen"/>
    <property type="evidence" value="ECO:0007669"/>
    <property type="project" value="TreeGrafter"/>
</dbReference>
<dbReference type="GO" id="GO:0016020">
    <property type="term" value="C:membrane"/>
    <property type="evidence" value="ECO:0007669"/>
    <property type="project" value="UniProtKB-SubCell"/>
</dbReference>
<keyword evidence="11" id="KW-1185">Reference proteome</keyword>
<dbReference type="Proteomes" id="UP000631114">
    <property type="component" value="Unassembled WGS sequence"/>
</dbReference>
<evidence type="ECO:0000256" key="9">
    <source>
        <dbReference type="SAM" id="MobiDB-lite"/>
    </source>
</evidence>
<evidence type="ECO:0000256" key="4">
    <source>
        <dbReference type="ARBA" id="ARBA00022989"/>
    </source>
</evidence>
<dbReference type="EMBL" id="JADFTS010000004">
    <property type="protein sequence ID" value="KAF9609059.1"/>
    <property type="molecule type" value="Genomic_DNA"/>
</dbReference>
<keyword evidence="8" id="KW-0560">Oxidoreductase</keyword>
<dbReference type="OrthoDB" id="1055148at2759"/>
<dbReference type="PANTHER" id="PTHR24298">
    <property type="entry name" value="FLAVONOID 3'-MONOOXYGENASE-RELATED"/>
    <property type="match status" value="1"/>
</dbReference>
<evidence type="ECO:0000313" key="10">
    <source>
        <dbReference type="EMBL" id="KAF9609059.1"/>
    </source>
</evidence>
<comment type="similarity">
    <text evidence="8">Belongs to the cytochrome P450 family.</text>
</comment>
<dbReference type="SUPFAM" id="SSF48264">
    <property type="entry name" value="Cytochrome P450"/>
    <property type="match status" value="1"/>
</dbReference>
<dbReference type="AlphaFoldDB" id="A0A835I1W6"/>
<evidence type="ECO:0000256" key="8">
    <source>
        <dbReference type="RuleBase" id="RU000461"/>
    </source>
</evidence>
<evidence type="ECO:0000256" key="5">
    <source>
        <dbReference type="ARBA" id="ARBA00023004"/>
    </source>
</evidence>
<reference evidence="10 11" key="1">
    <citation type="submission" date="2020-10" db="EMBL/GenBank/DDBJ databases">
        <title>The Coptis chinensis genome and diversification of protoberbering-type alkaloids.</title>
        <authorList>
            <person name="Wang B."/>
            <person name="Shu S."/>
            <person name="Song C."/>
            <person name="Liu Y."/>
        </authorList>
    </citation>
    <scope>NUCLEOTIDE SEQUENCE [LARGE SCALE GENOMIC DNA]</scope>
    <source>
        <strain evidence="10">HL-2020</strain>
        <tissue evidence="10">Leaf</tissue>
    </source>
</reference>
<dbReference type="InterPro" id="IPR051103">
    <property type="entry name" value="Plant_metabolite_P450s"/>
</dbReference>
<evidence type="ECO:0000256" key="1">
    <source>
        <dbReference type="ARBA" id="ARBA00004167"/>
    </source>
</evidence>
<keyword evidence="6" id="KW-0472">Membrane</keyword>
<dbReference type="CDD" id="cd11075">
    <property type="entry name" value="CYP77_89"/>
    <property type="match status" value="1"/>
</dbReference>
<dbReference type="PRINTS" id="PR00465">
    <property type="entry name" value="EP450IV"/>
</dbReference>
<keyword evidence="3 7" id="KW-0479">Metal-binding</keyword>
<name>A0A835I1W6_9MAGN</name>
<dbReference type="PANTHER" id="PTHR24298:SF800">
    <property type="entry name" value="CYTOCHROME P450 89A2-RELATED"/>
    <property type="match status" value="1"/>
</dbReference>
<evidence type="ECO:0008006" key="12">
    <source>
        <dbReference type="Google" id="ProtNLM"/>
    </source>
</evidence>
<sequence length="493" mass="55122">MLRIKKLFVHHWTTAISMWCSIKTRERDGSEKKSRDAEVERSMENNSGRLGGGRKAQLPPGPPIVPFITAVQWIGKSISDVERTLRHLSSKYGPIISLGMNNSKPLIFITTHDLSYQSLVTRGAIFADRPPAPPASRYLSNDQHTISAAPYGPLRHLLRRNLTFGVLQSSRVNSYAHTRKSVLQNLKNKLKKEAAATGAGGSICVGLHFQYAIFCLLVIICFGDDKLDEKTMGDIEKVQRDLPAYQLQYLRLPEGGRKLSEREIVGLCSELLNAGTDTTATTLEWIMANLVKHQDIQLKLFEEIKGVVQASSKSGSEMTIQVEDIQKMPYLKAVVLEGLRRHPPGHFVLPHAVTEDTMLEGYVVPKDAIVHFMIGEMAMDSKVWDNPMEFKPERFLSSSSNKKNGEIAAALDIAGSRDIKIMPFGAGRRICPGLGLAMLHLEYFVANLVMEFQWACEVGHEVDLSEKQVLTVVMKKPLRARLLLPGVWIMFHE</sequence>
<keyword evidence="2" id="KW-0812">Transmembrane</keyword>
<comment type="cofactor">
    <cofactor evidence="7">
        <name>heme</name>
        <dbReference type="ChEBI" id="CHEBI:30413"/>
    </cofactor>
</comment>
<organism evidence="10 11">
    <name type="scientific">Coptis chinensis</name>
    <dbReference type="NCBI Taxonomy" id="261450"/>
    <lineage>
        <taxon>Eukaryota</taxon>
        <taxon>Viridiplantae</taxon>
        <taxon>Streptophyta</taxon>
        <taxon>Embryophyta</taxon>
        <taxon>Tracheophyta</taxon>
        <taxon>Spermatophyta</taxon>
        <taxon>Magnoliopsida</taxon>
        <taxon>Ranunculales</taxon>
        <taxon>Ranunculaceae</taxon>
        <taxon>Coptidoideae</taxon>
        <taxon>Coptis</taxon>
    </lineage>
</organism>
<accession>A0A835I1W6</accession>
<feature type="region of interest" description="Disordered" evidence="9">
    <location>
        <begin position="27"/>
        <end position="58"/>
    </location>
</feature>
<dbReference type="InterPro" id="IPR002403">
    <property type="entry name" value="Cyt_P450_E_grp-IV"/>
</dbReference>
<evidence type="ECO:0000313" key="11">
    <source>
        <dbReference type="Proteomes" id="UP000631114"/>
    </source>
</evidence>
<dbReference type="Pfam" id="PF00067">
    <property type="entry name" value="p450"/>
    <property type="match status" value="2"/>
</dbReference>
<dbReference type="GO" id="GO:0005506">
    <property type="term" value="F:iron ion binding"/>
    <property type="evidence" value="ECO:0007669"/>
    <property type="project" value="InterPro"/>
</dbReference>
<evidence type="ECO:0000256" key="6">
    <source>
        <dbReference type="ARBA" id="ARBA00023136"/>
    </source>
</evidence>
<comment type="caution">
    <text evidence="10">The sequence shown here is derived from an EMBL/GenBank/DDBJ whole genome shotgun (WGS) entry which is preliminary data.</text>
</comment>
<keyword evidence="8" id="KW-0503">Monooxygenase</keyword>
<dbReference type="Gene3D" id="1.10.630.10">
    <property type="entry name" value="Cytochrome P450"/>
    <property type="match status" value="2"/>
</dbReference>
<evidence type="ECO:0000256" key="3">
    <source>
        <dbReference type="ARBA" id="ARBA00022723"/>
    </source>
</evidence>
<dbReference type="PRINTS" id="PR00385">
    <property type="entry name" value="P450"/>
</dbReference>
<feature type="binding site" description="axial binding residue" evidence="7">
    <location>
        <position position="431"/>
    </location>
    <ligand>
        <name>heme</name>
        <dbReference type="ChEBI" id="CHEBI:30413"/>
    </ligand>
    <ligandPart>
        <name>Fe</name>
        <dbReference type="ChEBI" id="CHEBI:18248"/>
    </ligandPart>
</feature>
<dbReference type="GO" id="GO:0020037">
    <property type="term" value="F:heme binding"/>
    <property type="evidence" value="ECO:0007669"/>
    <property type="project" value="InterPro"/>
</dbReference>
<evidence type="ECO:0000256" key="2">
    <source>
        <dbReference type="ARBA" id="ARBA00022692"/>
    </source>
</evidence>
<dbReference type="InterPro" id="IPR017972">
    <property type="entry name" value="Cyt_P450_CS"/>
</dbReference>
<comment type="subcellular location">
    <subcellularLocation>
        <location evidence="1">Membrane</location>
        <topology evidence="1">Single-pass membrane protein</topology>
    </subcellularLocation>
</comment>
<feature type="compositionally biased region" description="Basic and acidic residues" evidence="9">
    <location>
        <begin position="27"/>
        <end position="43"/>
    </location>
</feature>
<dbReference type="GO" id="GO:0044550">
    <property type="term" value="P:secondary metabolite biosynthetic process"/>
    <property type="evidence" value="ECO:0007669"/>
    <property type="project" value="UniProtKB-ARBA"/>
</dbReference>
<proteinExistence type="inferred from homology"/>
<dbReference type="InterPro" id="IPR036396">
    <property type="entry name" value="Cyt_P450_sf"/>
</dbReference>
<keyword evidence="5 7" id="KW-0408">Iron</keyword>
<evidence type="ECO:0000256" key="7">
    <source>
        <dbReference type="PIRSR" id="PIRSR602403-1"/>
    </source>
</evidence>
<keyword evidence="7 8" id="KW-0349">Heme</keyword>
<gene>
    <name evidence="10" type="ORF">IFM89_012499</name>
</gene>
<dbReference type="PROSITE" id="PS00086">
    <property type="entry name" value="CYTOCHROME_P450"/>
    <property type="match status" value="1"/>
</dbReference>
<keyword evidence="4" id="KW-1133">Transmembrane helix</keyword>
<protein>
    <recommendedName>
        <fullName evidence="12">Cytochrome P450</fullName>
    </recommendedName>
</protein>